<proteinExistence type="predicted"/>
<dbReference type="EMBL" id="CP054139">
    <property type="protein sequence ID" value="QKJ28443.1"/>
    <property type="molecule type" value="Genomic_DNA"/>
</dbReference>
<gene>
    <name evidence="2" type="ORF">HQ865_01260</name>
</gene>
<organism evidence="2 3">
    <name type="scientific">Mucilaginibacter mali</name>
    <dbReference type="NCBI Taxonomy" id="2740462"/>
    <lineage>
        <taxon>Bacteria</taxon>
        <taxon>Pseudomonadati</taxon>
        <taxon>Bacteroidota</taxon>
        <taxon>Sphingobacteriia</taxon>
        <taxon>Sphingobacteriales</taxon>
        <taxon>Sphingobacteriaceae</taxon>
        <taxon>Mucilaginibacter</taxon>
    </lineage>
</organism>
<reference evidence="2 3" key="1">
    <citation type="submission" date="2020-05" db="EMBL/GenBank/DDBJ databases">
        <title>Mucilaginibacter mali sp. nov.</title>
        <authorList>
            <person name="Kim H.S."/>
            <person name="Lee K.C."/>
            <person name="Suh M.K."/>
            <person name="Kim J.-S."/>
            <person name="Han K.-I."/>
            <person name="Eom M.K."/>
            <person name="Shin Y.K."/>
            <person name="Lee J.-S."/>
        </authorList>
    </citation>
    <scope>NUCLEOTIDE SEQUENCE [LARGE SCALE GENOMIC DNA]</scope>
    <source>
        <strain evidence="2 3">G2-14</strain>
    </source>
</reference>
<dbReference type="KEGG" id="mmab:HQ865_01260"/>
<protein>
    <submittedName>
        <fullName evidence="2">Uncharacterized protein</fullName>
    </submittedName>
</protein>
<dbReference type="AlphaFoldDB" id="A0A7D4PRT8"/>
<evidence type="ECO:0000256" key="1">
    <source>
        <dbReference type="SAM" id="MobiDB-lite"/>
    </source>
</evidence>
<dbReference type="Proteomes" id="UP000505355">
    <property type="component" value="Chromosome"/>
</dbReference>
<feature type="region of interest" description="Disordered" evidence="1">
    <location>
        <begin position="1"/>
        <end position="60"/>
    </location>
</feature>
<sequence length="110" mass="11691">MTGSAENIPAPDHVQEVEQPGSGVPPVEDTPNPSAPVAAPVVKPKPQFTPKSDDERKSEQVTARCTVAQKARISGILAANNCDIAGFALLVYERLENDVIARMLTGIKTK</sequence>
<name>A0A7D4PRT8_9SPHI</name>
<accession>A0A7D4PRT8</accession>
<evidence type="ECO:0000313" key="3">
    <source>
        <dbReference type="Proteomes" id="UP000505355"/>
    </source>
</evidence>
<evidence type="ECO:0000313" key="2">
    <source>
        <dbReference type="EMBL" id="QKJ28443.1"/>
    </source>
</evidence>
<feature type="compositionally biased region" description="Low complexity" evidence="1">
    <location>
        <begin position="35"/>
        <end position="46"/>
    </location>
</feature>
<dbReference type="RefSeq" id="WP_173413145.1">
    <property type="nucleotide sequence ID" value="NZ_CP054139.1"/>
</dbReference>
<keyword evidence="3" id="KW-1185">Reference proteome</keyword>